<accession>F2JNY7</accession>
<dbReference type="eggNOG" id="ENOG5033I6Q">
    <property type="taxonomic scope" value="Bacteria"/>
</dbReference>
<dbReference type="RefSeq" id="WP_013656898.1">
    <property type="nucleotide sequence ID" value="NC_015275.1"/>
</dbReference>
<dbReference type="HOGENOM" id="CLU_210311_0_0_9"/>
<evidence type="ECO:0000313" key="1">
    <source>
        <dbReference type="EMBL" id="ADZ83601.1"/>
    </source>
</evidence>
<dbReference type="Proteomes" id="UP000008467">
    <property type="component" value="Chromosome"/>
</dbReference>
<evidence type="ECO:0000313" key="2">
    <source>
        <dbReference type="Proteomes" id="UP000008467"/>
    </source>
</evidence>
<dbReference type="AlphaFoldDB" id="F2JNY7"/>
<gene>
    <name evidence="1" type="ordered locus">Clole_1881</name>
</gene>
<name>F2JNY7_CELLD</name>
<dbReference type="STRING" id="642492.Clole_1881"/>
<dbReference type="KEGG" id="cle:Clole_1881"/>
<keyword evidence="2" id="KW-1185">Reference proteome</keyword>
<organism evidence="1 2">
    <name type="scientific">Cellulosilyticum lentocellum (strain ATCC 49066 / DSM 5427 / NCIMB 11756 / RHM5)</name>
    <name type="common">Clostridium lentocellum</name>
    <dbReference type="NCBI Taxonomy" id="642492"/>
    <lineage>
        <taxon>Bacteria</taxon>
        <taxon>Bacillati</taxon>
        <taxon>Bacillota</taxon>
        <taxon>Clostridia</taxon>
        <taxon>Lachnospirales</taxon>
        <taxon>Cellulosilyticaceae</taxon>
        <taxon>Cellulosilyticum</taxon>
    </lineage>
</organism>
<proteinExistence type="predicted"/>
<reference evidence="1 2" key="1">
    <citation type="journal article" date="2011" name="J. Bacteriol.">
        <title>Complete genome sequence of the cellulose-degrading bacterium Cellulosilyticum lentocellum.</title>
        <authorList>
            <consortium name="US DOE Joint Genome Institute"/>
            <person name="Miller D.A."/>
            <person name="Suen G."/>
            <person name="Bruce D."/>
            <person name="Copeland A."/>
            <person name="Cheng J.F."/>
            <person name="Detter C."/>
            <person name="Goodwin L.A."/>
            <person name="Han C.S."/>
            <person name="Hauser L.J."/>
            <person name="Land M.L."/>
            <person name="Lapidus A."/>
            <person name="Lucas S."/>
            <person name="Meincke L."/>
            <person name="Pitluck S."/>
            <person name="Tapia R."/>
            <person name="Teshima H."/>
            <person name="Woyke T."/>
            <person name="Fox B.G."/>
            <person name="Angert E.R."/>
            <person name="Currie C.R."/>
        </authorList>
    </citation>
    <scope>NUCLEOTIDE SEQUENCE [LARGE SCALE GENOMIC DNA]</scope>
    <source>
        <strain evidence="2">ATCC 49066 / DSM 5427 / NCIMB 11756 / RHM5</strain>
    </source>
</reference>
<protein>
    <submittedName>
        <fullName evidence="1">Uncharacterized protein</fullName>
    </submittedName>
</protein>
<dbReference type="EMBL" id="CP002582">
    <property type="protein sequence ID" value="ADZ83601.1"/>
    <property type="molecule type" value="Genomic_DNA"/>
</dbReference>
<sequence>MATKSIYKNVTIKNRTLSHALVRALENASGKQSKEVRLSKECRELKKDEIKSIFGAM</sequence>